<dbReference type="Pfam" id="PF00059">
    <property type="entry name" value="Lectin_C"/>
    <property type="match status" value="1"/>
</dbReference>
<reference evidence="3" key="2">
    <citation type="submission" date="2025-09" db="UniProtKB">
        <authorList>
            <consortium name="Ensembl"/>
        </authorList>
    </citation>
    <scope>IDENTIFICATION</scope>
</reference>
<dbReference type="PROSITE" id="PS50041">
    <property type="entry name" value="C_TYPE_LECTIN_2"/>
    <property type="match status" value="1"/>
</dbReference>
<dbReference type="InterPro" id="IPR001304">
    <property type="entry name" value="C-type_lectin-like"/>
</dbReference>
<feature type="domain" description="C-type lectin" evidence="2">
    <location>
        <begin position="106"/>
        <end position="199"/>
    </location>
</feature>
<dbReference type="PROSITE" id="PS00615">
    <property type="entry name" value="C_TYPE_LECTIN_1"/>
    <property type="match status" value="1"/>
</dbReference>
<dbReference type="PANTHER" id="PTHR45784:SF3">
    <property type="entry name" value="C-TYPE LECTIN DOMAIN FAMILY 4 MEMBER K-LIKE-RELATED"/>
    <property type="match status" value="1"/>
</dbReference>
<dbReference type="OMA" id="CENDERI"/>
<reference evidence="3" key="1">
    <citation type="submission" date="2025-08" db="UniProtKB">
        <authorList>
            <consortium name="Ensembl"/>
        </authorList>
    </citation>
    <scope>IDENTIFICATION</scope>
</reference>
<sequence length="203" mass="23545">MWSVWDLKWFSGTVHTQKCITVTIPRMLVSCVLVCYGSHYIFKPLPLGNSYPQCENDERILIHLKIECVEKYFQFLMSDMFLSFQPVCEGLEGSPTFHDVNIPFAWHEAHDYCKQHYSTLAIVRNQAENDWCQRLSGPRNSWIGFFKDTWFWSDNSPLTTSMWSYPEEPNGIGSSLCTLFHDGVWEDDDCEVEAPFVCSSGEL</sequence>
<organism evidence="3 4">
    <name type="scientific">Salarias fasciatus</name>
    <name type="common">Jewelled blenny</name>
    <name type="synonym">Blennius fasciatus</name>
    <dbReference type="NCBI Taxonomy" id="181472"/>
    <lineage>
        <taxon>Eukaryota</taxon>
        <taxon>Metazoa</taxon>
        <taxon>Chordata</taxon>
        <taxon>Craniata</taxon>
        <taxon>Vertebrata</taxon>
        <taxon>Euteleostomi</taxon>
        <taxon>Actinopterygii</taxon>
        <taxon>Neopterygii</taxon>
        <taxon>Teleostei</taxon>
        <taxon>Neoteleostei</taxon>
        <taxon>Acanthomorphata</taxon>
        <taxon>Ovalentaria</taxon>
        <taxon>Blenniimorphae</taxon>
        <taxon>Blenniiformes</taxon>
        <taxon>Blennioidei</taxon>
        <taxon>Blenniidae</taxon>
        <taxon>Salariinae</taxon>
        <taxon>Salarias</taxon>
    </lineage>
</organism>
<dbReference type="PANTHER" id="PTHR45784">
    <property type="entry name" value="C-TYPE LECTIN DOMAIN FAMILY 20 MEMBER A-RELATED"/>
    <property type="match status" value="1"/>
</dbReference>
<evidence type="ECO:0000256" key="1">
    <source>
        <dbReference type="ARBA" id="ARBA00023157"/>
    </source>
</evidence>
<dbReference type="SUPFAM" id="SSF56436">
    <property type="entry name" value="C-type lectin-like"/>
    <property type="match status" value="1"/>
</dbReference>
<accession>A0A672FV60</accession>
<proteinExistence type="predicted"/>
<dbReference type="InterPro" id="IPR018378">
    <property type="entry name" value="C-type_lectin_CS"/>
</dbReference>
<keyword evidence="4" id="KW-1185">Reference proteome</keyword>
<dbReference type="Ensembl" id="ENSSFAT00005002736.1">
    <property type="protein sequence ID" value="ENSSFAP00005002519.1"/>
    <property type="gene ID" value="ENSSFAG00005001800.1"/>
</dbReference>
<name>A0A672FV60_SALFA</name>
<dbReference type="CDD" id="cd00037">
    <property type="entry name" value="CLECT"/>
    <property type="match status" value="1"/>
</dbReference>
<evidence type="ECO:0000259" key="2">
    <source>
        <dbReference type="PROSITE" id="PS50041"/>
    </source>
</evidence>
<keyword evidence="1" id="KW-1015">Disulfide bond</keyword>
<dbReference type="AlphaFoldDB" id="A0A672FV60"/>
<evidence type="ECO:0000313" key="3">
    <source>
        <dbReference type="Ensembl" id="ENSSFAP00005002519.1"/>
    </source>
</evidence>
<dbReference type="InterPro" id="IPR016187">
    <property type="entry name" value="CTDL_fold"/>
</dbReference>
<dbReference type="SMART" id="SM00034">
    <property type="entry name" value="CLECT"/>
    <property type="match status" value="1"/>
</dbReference>
<dbReference type="Gene3D" id="3.10.100.10">
    <property type="entry name" value="Mannose-Binding Protein A, subunit A"/>
    <property type="match status" value="1"/>
</dbReference>
<dbReference type="Proteomes" id="UP000472267">
    <property type="component" value="Unassembled WGS sequence"/>
</dbReference>
<protein>
    <recommendedName>
        <fullName evidence="2">C-type lectin domain-containing protein</fullName>
    </recommendedName>
</protein>
<dbReference type="InParanoid" id="A0A672FV60"/>
<dbReference type="InterPro" id="IPR016186">
    <property type="entry name" value="C-type_lectin-like/link_sf"/>
</dbReference>
<evidence type="ECO:0000313" key="4">
    <source>
        <dbReference type="Proteomes" id="UP000472267"/>
    </source>
</evidence>